<comment type="subcellular location">
    <subcellularLocation>
        <location evidence="8">Cell inner membrane</location>
        <topology evidence="8">Single-pass type I membrane protein</topology>
    </subcellularLocation>
    <text evidence="8">Localizes to the Z ring in an FtsZ-dependent manner.</text>
</comment>
<evidence type="ECO:0000313" key="12">
    <source>
        <dbReference type="EMBL" id="ACR12025.1"/>
    </source>
</evidence>
<dbReference type="GO" id="GO:0043093">
    <property type="term" value="P:FtsZ-dependent cytokinesis"/>
    <property type="evidence" value="ECO:0007669"/>
    <property type="project" value="UniProtKB-UniRule"/>
</dbReference>
<dbReference type="eggNOG" id="COG3115">
    <property type="taxonomic scope" value="Bacteria"/>
</dbReference>
<reference evidence="12 13" key="1">
    <citation type="journal article" date="2009" name="PLoS ONE">
        <title>The complete genome of Teredinibacter turnerae T7901: an intracellular endosymbiont of marine wood-boring bivalves (shipworms).</title>
        <authorList>
            <person name="Yang J.C."/>
            <person name="Madupu R."/>
            <person name="Durkin A.S."/>
            <person name="Ekborg N.A."/>
            <person name="Pedamallu C.S."/>
            <person name="Hostetler J.B."/>
            <person name="Radune D."/>
            <person name="Toms B.S."/>
            <person name="Henrissat B."/>
            <person name="Coutinho P.M."/>
            <person name="Schwarz S."/>
            <person name="Field L."/>
            <person name="Trindade-Silva A.E."/>
            <person name="Soares C.A.G."/>
            <person name="Elshahawi S."/>
            <person name="Hanora A."/>
            <person name="Schmidt E.W."/>
            <person name="Haygood M.G."/>
            <person name="Posfai J."/>
            <person name="Benner J."/>
            <person name="Madinger C."/>
            <person name="Nove J."/>
            <person name="Anton B."/>
            <person name="Chaudhary K."/>
            <person name="Foster J."/>
            <person name="Holman A."/>
            <person name="Kumar S."/>
            <person name="Lessard P.A."/>
            <person name="Luyten Y.A."/>
            <person name="Slatko B."/>
            <person name="Wood N."/>
            <person name="Wu B."/>
            <person name="Teplitski M."/>
            <person name="Mougous J.D."/>
            <person name="Ward N."/>
            <person name="Eisen J.A."/>
            <person name="Badger J.H."/>
            <person name="Distel D.L."/>
        </authorList>
    </citation>
    <scope>NUCLEOTIDE SEQUENCE [LARGE SCALE GENOMIC DNA]</scope>
    <source>
        <strain evidence="13">ATCC 39867 / T7901</strain>
    </source>
</reference>
<evidence type="ECO:0000313" key="13">
    <source>
        <dbReference type="Proteomes" id="UP000009080"/>
    </source>
</evidence>
<comment type="subunit">
    <text evidence="8">Interacts with FtsZ via their C-terminal domains.</text>
</comment>
<feature type="domain" description="ZipA C-terminal FtsZ-binding" evidence="11">
    <location>
        <begin position="174"/>
        <end position="314"/>
    </location>
</feature>
<keyword evidence="2 8" id="KW-0997">Cell inner membrane</keyword>
<evidence type="ECO:0000256" key="7">
    <source>
        <dbReference type="ARBA" id="ARBA00023306"/>
    </source>
</evidence>
<dbReference type="HOGENOM" id="CLU_030174_0_0_6"/>
<evidence type="ECO:0000256" key="4">
    <source>
        <dbReference type="ARBA" id="ARBA00022692"/>
    </source>
</evidence>
<dbReference type="HAMAP" id="MF_00509">
    <property type="entry name" value="ZipA"/>
    <property type="match status" value="1"/>
</dbReference>
<proteinExistence type="inferred from homology"/>
<keyword evidence="7 8" id="KW-0131">Cell cycle</keyword>
<dbReference type="PANTHER" id="PTHR38685">
    <property type="entry name" value="CELL DIVISION PROTEIN ZIPA"/>
    <property type="match status" value="1"/>
</dbReference>
<dbReference type="OrthoDB" id="7054914at2"/>
<name>C5BHY9_TERTT</name>
<feature type="compositionally biased region" description="Basic and acidic residues" evidence="10">
    <location>
        <begin position="139"/>
        <end position="152"/>
    </location>
</feature>
<evidence type="ECO:0000256" key="5">
    <source>
        <dbReference type="ARBA" id="ARBA00022989"/>
    </source>
</evidence>
<keyword evidence="4 8" id="KW-0812">Transmembrane</keyword>
<dbReference type="Gene3D" id="3.30.1400.10">
    <property type="entry name" value="ZipA, C-terminal FtsZ-binding domain"/>
    <property type="match status" value="1"/>
</dbReference>
<dbReference type="GO" id="GO:0032153">
    <property type="term" value="C:cell division site"/>
    <property type="evidence" value="ECO:0007669"/>
    <property type="project" value="UniProtKB-UniRule"/>
</dbReference>
<dbReference type="Proteomes" id="UP000009080">
    <property type="component" value="Chromosome"/>
</dbReference>
<dbReference type="KEGG" id="ttu:TERTU_1881"/>
<keyword evidence="5 8" id="KW-1133">Transmembrane helix</keyword>
<evidence type="ECO:0000256" key="9">
    <source>
        <dbReference type="RuleBase" id="RU003612"/>
    </source>
</evidence>
<evidence type="ECO:0000256" key="1">
    <source>
        <dbReference type="ARBA" id="ARBA00022475"/>
    </source>
</evidence>
<feature type="compositionally biased region" description="Basic and acidic residues" evidence="10">
    <location>
        <begin position="159"/>
        <end position="171"/>
    </location>
</feature>
<feature type="region of interest" description="Disordered" evidence="10">
    <location>
        <begin position="137"/>
        <end position="171"/>
    </location>
</feature>
<dbReference type="GO" id="GO:0000917">
    <property type="term" value="P:division septum assembly"/>
    <property type="evidence" value="ECO:0007669"/>
    <property type="project" value="TreeGrafter"/>
</dbReference>
<sequence>MRDWLTVIIILLIAGITLDAFRRMRQARRESIRLSKNAALADKEDVRESSSEFPGGGPRVVGYRDEGDAQSITETLKRKHREKKTTVGAPNRIPEQVTLNLDEHVPMLMDPVDSPEDDENEPLEPQLGDLANLDDSVEAEERPHISEPEPTAKKKTKRAEKAMPDDDQEAARAPDEVLIINVMAKTGTRFDGQSLLAALMSADMKLGAMDIFHRHLREHGDGPILFSLANMVVPGTFNLSAMADFQTPGVSLFLSLPIPDDTLDDDELDGLSIRAFDTMAGTAKALAAALDGELKDENRSVMTQQTIEHARQRVVEYERKRKLARA</sequence>
<keyword evidence="13" id="KW-1185">Reference proteome</keyword>
<dbReference type="InterPro" id="IPR007449">
    <property type="entry name" value="ZipA_FtsZ-bd_C"/>
</dbReference>
<organism evidence="12 13">
    <name type="scientific">Teredinibacter turnerae (strain ATCC 39867 / T7901)</name>
    <dbReference type="NCBI Taxonomy" id="377629"/>
    <lineage>
        <taxon>Bacteria</taxon>
        <taxon>Pseudomonadati</taxon>
        <taxon>Pseudomonadota</taxon>
        <taxon>Gammaproteobacteria</taxon>
        <taxon>Cellvibrionales</taxon>
        <taxon>Cellvibrionaceae</taxon>
        <taxon>Teredinibacter</taxon>
    </lineage>
</organism>
<evidence type="ECO:0000256" key="6">
    <source>
        <dbReference type="ARBA" id="ARBA00023136"/>
    </source>
</evidence>
<dbReference type="Pfam" id="PF04354">
    <property type="entry name" value="ZipA_C"/>
    <property type="match status" value="1"/>
</dbReference>
<comment type="similarity">
    <text evidence="8 9">Belongs to the ZipA family.</text>
</comment>
<gene>
    <name evidence="8 12" type="primary">zipA</name>
    <name evidence="12" type="ordered locus">TERTU_1881</name>
</gene>
<evidence type="ECO:0000256" key="3">
    <source>
        <dbReference type="ARBA" id="ARBA00022618"/>
    </source>
</evidence>
<evidence type="ECO:0000256" key="8">
    <source>
        <dbReference type="HAMAP-Rule" id="MF_00509"/>
    </source>
</evidence>
<dbReference type="AlphaFoldDB" id="C5BHY9"/>
<dbReference type="InterPro" id="IPR011919">
    <property type="entry name" value="Cell_div_ZipA"/>
</dbReference>
<keyword evidence="3 8" id="KW-0132">Cell division</keyword>
<accession>C5BHY9</accession>
<evidence type="ECO:0000259" key="11">
    <source>
        <dbReference type="SMART" id="SM00771"/>
    </source>
</evidence>
<dbReference type="InterPro" id="IPR036765">
    <property type="entry name" value="ZipA_FtsZ-bd_C_sf"/>
</dbReference>
<dbReference type="RefSeq" id="WP_015818137.1">
    <property type="nucleotide sequence ID" value="NC_012997.1"/>
</dbReference>
<dbReference type="PANTHER" id="PTHR38685:SF1">
    <property type="entry name" value="CELL DIVISION PROTEIN ZIPA"/>
    <property type="match status" value="1"/>
</dbReference>
<dbReference type="NCBIfam" id="TIGR02205">
    <property type="entry name" value="septum_zipA"/>
    <property type="match status" value="1"/>
</dbReference>
<keyword evidence="1 8" id="KW-1003">Cell membrane</keyword>
<dbReference type="SUPFAM" id="SSF64383">
    <property type="entry name" value="Cell-division protein ZipA, C-terminal domain"/>
    <property type="match status" value="1"/>
</dbReference>
<keyword evidence="6 8" id="KW-0472">Membrane</keyword>
<dbReference type="STRING" id="377629.TERTU_1881"/>
<dbReference type="SMART" id="SM00771">
    <property type="entry name" value="ZipA_C"/>
    <property type="match status" value="1"/>
</dbReference>
<evidence type="ECO:0000256" key="2">
    <source>
        <dbReference type="ARBA" id="ARBA00022519"/>
    </source>
</evidence>
<evidence type="ECO:0000256" key="10">
    <source>
        <dbReference type="SAM" id="MobiDB-lite"/>
    </source>
</evidence>
<feature type="region of interest" description="Disordered" evidence="10">
    <location>
        <begin position="44"/>
        <end position="69"/>
    </location>
</feature>
<comment type="function">
    <text evidence="8 9">Essential cell division protein that stabilizes the FtsZ protofilaments by cross-linking them and that serves as a cytoplasmic membrane anchor for the Z ring. Also required for the recruitment to the septal ring of downstream cell division proteins.</text>
</comment>
<protein>
    <recommendedName>
        <fullName evidence="8 9">Cell division protein ZipA</fullName>
    </recommendedName>
</protein>
<dbReference type="EMBL" id="CP001614">
    <property type="protein sequence ID" value="ACR12025.1"/>
    <property type="molecule type" value="Genomic_DNA"/>
</dbReference>
<dbReference type="GO" id="GO:0005886">
    <property type="term" value="C:plasma membrane"/>
    <property type="evidence" value="ECO:0007669"/>
    <property type="project" value="UniProtKB-SubCell"/>
</dbReference>